<dbReference type="Proteomes" id="UP000275408">
    <property type="component" value="Unassembled WGS sequence"/>
</dbReference>
<feature type="domain" description="C2H2-type" evidence="9">
    <location>
        <begin position="430"/>
        <end position="457"/>
    </location>
</feature>
<dbReference type="InterPro" id="IPR036236">
    <property type="entry name" value="Znf_C2H2_sf"/>
</dbReference>
<dbReference type="GO" id="GO:0001228">
    <property type="term" value="F:DNA-binding transcription activator activity, RNA polymerase II-specific"/>
    <property type="evidence" value="ECO:0007669"/>
    <property type="project" value="TreeGrafter"/>
</dbReference>
<dbReference type="EMBL" id="RCHS01001127">
    <property type="protein sequence ID" value="RMX55085.1"/>
    <property type="molecule type" value="Genomic_DNA"/>
</dbReference>
<keyword evidence="6" id="KW-0539">Nucleus</keyword>
<dbReference type="OrthoDB" id="7295497at2759"/>
<dbReference type="AlphaFoldDB" id="A0A3M6UN70"/>
<feature type="compositionally biased region" description="Low complexity" evidence="8">
    <location>
        <begin position="181"/>
        <end position="190"/>
    </location>
</feature>
<comment type="caution">
    <text evidence="10">The sequence shown here is derived from an EMBL/GenBank/DDBJ whole genome shotgun (WGS) entry which is preliminary data.</text>
</comment>
<feature type="domain" description="C2H2-type" evidence="9">
    <location>
        <begin position="284"/>
        <end position="308"/>
    </location>
</feature>
<evidence type="ECO:0000256" key="3">
    <source>
        <dbReference type="ARBA" id="ARBA00022737"/>
    </source>
</evidence>
<keyword evidence="2" id="KW-0479">Metal-binding</keyword>
<dbReference type="PROSITE" id="PS50157">
    <property type="entry name" value="ZINC_FINGER_C2H2_2"/>
    <property type="match status" value="7"/>
</dbReference>
<dbReference type="SUPFAM" id="SSF57667">
    <property type="entry name" value="beta-beta-alpha zinc fingers"/>
    <property type="match status" value="4"/>
</dbReference>
<evidence type="ECO:0000256" key="7">
    <source>
        <dbReference type="PROSITE-ProRule" id="PRU00042"/>
    </source>
</evidence>
<sequence>MADSVATESDEPTSRTTTVLEAKHMPMKVILLFADDDQDVHFCGRCKLSFNDLSEYIKHKANKVCRDIVNKSSLTEVVNKLPIDAGSHSHSGETNSREEVALADTTQQAQECVESIEDDCAAKKVEVQFLDPVATSDGASSSAGEKPDGHKTSDHEKTEKPTKRHKRKNSHPKTTRKRKCSSTSTASSTQEKSKEPRTKKPSTSDEPVTVHIPESQLVHLNPCSTSTSATSPQGTGVRKQGATSVFVPIYLNPPSKIYRCQRCPAVFNALKEKEEHCKMHKKEFKCSLCNKSFFTANGFEQHRLNESHVHPCDECGKVFTSTIQLKKHKTTHSTERPFACDECAKAFCSSANLRSHKRTVHATEKKHKCPECGKAFARKDKMKRHSLIHYPDTRPTFTCPFRSHTGCMKTFYREDKLKRHLFTHSKDKPFKCEQCNKGYARRDNLNDHMRIHTGNYSHICQLCDKGFLGPHKLKKHLKSAHRDVYSADGVCNALEYQSPTMVPLNSGRAPTSRRGDHATPTSRGNVAQSSSHEETAPSSPEDHSVDADDDVFDDLGSETGDEPTSEDERTANDDASLKKSGLGSDPRHAPPRAPPPTVGPPPLTSSSHGPLPRVRPVPRVSATPQQFVPPPIPPGLQATAELMAFTQELFNAVGRFQS</sequence>
<gene>
    <name evidence="10" type="ORF">pdam_00018415</name>
</gene>
<comment type="subcellular location">
    <subcellularLocation>
        <location evidence="1">Nucleus</location>
    </subcellularLocation>
</comment>
<feature type="compositionally biased region" description="Polar residues" evidence="8">
    <location>
        <begin position="519"/>
        <end position="530"/>
    </location>
</feature>
<feature type="domain" description="C2H2-type" evidence="9">
    <location>
        <begin position="310"/>
        <end position="337"/>
    </location>
</feature>
<dbReference type="GO" id="GO:0005634">
    <property type="term" value="C:nucleus"/>
    <property type="evidence" value="ECO:0007669"/>
    <property type="project" value="UniProtKB-SubCell"/>
</dbReference>
<feature type="domain" description="C2H2-type" evidence="9">
    <location>
        <begin position="338"/>
        <end position="366"/>
    </location>
</feature>
<evidence type="ECO:0000256" key="1">
    <source>
        <dbReference type="ARBA" id="ARBA00004123"/>
    </source>
</evidence>
<dbReference type="GO" id="GO:0000978">
    <property type="term" value="F:RNA polymerase II cis-regulatory region sequence-specific DNA binding"/>
    <property type="evidence" value="ECO:0007669"/>
    <property type="project" value="TreeGrafter"/>
</dbReference>
<feature type="domain" description="C2H2-type" evidence="9">
    <location>
        <begin position="397"/>
        <end position="429"/>
    </location>
</feature>
<feature type="compositionally biased region" description="Basic and acidic residues" evidence="8">
    <location>
        <begin position="531"/>
        <end position="546"/>
    </location>
</feature>
<evidence type="ECO:0000313" key="11">
    <source>
        <dbReference type="Proteomes" id="UP000275408"/>
    </source>
</evidence>
<dbReference type="Pfam" id="PF00096">
    <property type="entry name" value="zf-C2H2"/>
    <property type="match status" value="3"/>
</dbReference>
<dbReference type="GO" id="GO:0008270">
    <property type="term" value="F:zinc ion binding"/>
    <property type="evidence" value="ECO:0007669"/>
    <property type="project" value="UniProtKB-KW"/>
</dbReference>
<dbReference type="Pfam" id="PF13912">
    <property type="entry name" value="zf-C2H2_6"/>
    <property type="match status" value="1"/>
</dbReference>
<dbReference type="Gene3D" id="3.30.160.60">
    <property type="entry name" value="Classic Zinc Finger"/>
    <property type="match status" value="7"/>
</dbReference>
<feature type="region of interest" description="Disordered" evidence="8">
    <location>
        <begin position="133"/>
        <end position="238"/>
    </location>
</feature>
<evidence type="ECO:0000313" key="10">
    <source>
        <dbReference type="EMBL" id="RMX55085.1"/>
    </source>
</evidence>
<dbReference type="FunFam" id="3.30.160.60:FF:000100">
    <property type="entry name" value="Zinc finger 45-like"/>
    <property type="match status" value="1"/>
</dbReference>
<organism evidence="10 11">
    <name type="scientific">Pocillopora damicornis</name>
    <name type="common">Cauliflower coral</name>
    <name type="synonym">Millepora damicornis</name>
    <dbReference type="NCBI Taxonomy" id="46731"/>
    <lineage>
        <taxon>Eukaryota</taxon>
        <taxon>Metazoa</taxon>
        <taxon>Cnidaria</taxon>
        <taxon>Anthozoa</taxon>
        <taxon>Hexacorallia</taxon>
        <taxon>Scleractinia</taxon>
        <taxon>Astrocoeniina</taxon>
        <taxon>Pocilloporidae</taxon>
        <taxon>Pocillopora</taxon>
    </lineage>
</organism>
<keyword evidence="4 7" id="KW-0863">Zinc-finger</keyword>
<feature type="compositionally biased region" description="Acidic residues" evidence="8">
    <location>
        <begin position="547"/>
        <end position="565"/>
    </location>
</feature>
<dbReference type="InterPro" id="IPR013087">
    <property type="entry name" value="Znf_C2H2_type"/>
</dbReference>
<evidence type="ECO:0000256" key="5">
    <source>
        <dbReference type="ARBA" id="ARBA00022833"/>
    </source>
</evidence>
<feature type="compositionally biased region" description="Basic residues" evidence="8">
    <location>
        <begin position="162"/>
        <end position="180"/>
    </location>
</feature>
<evidence type="ECO:0000256" key="2">
    <source>
        <dbReference type="ARBA" id="ARBA00022723"/>
    </source>
</evidence>
<feature type="compositionally biased region" description="Polar residues" evidence="8">
    <location>
        <begin position="222"/>
        <end position="234"/>
    </location>
</feature>
<dbReference type="STRING" id="46731.A0A3M6UN70"/>
<feature type="domain" description="C2H2-type" evidence="9">
    <location>
        <begin position="458"/>
        <end position="481"/>
    </location>
</feature>
<dbReference type="PROSITE" id="PS00028">
    <property type="entry name" value="ZINC_FINGER_C2H2_1"/>
    <property type="match status" value="7"/>
</dbReference>
<name>A0A3M6UN70_POCDA</name>
<dbReference type="PANTHER" id="PTHR24376">
    <property type="entry name" value="ZINC FINGER PROTEIN"/>
    <property type="match status" value="1"/>
</dbReference>
<reference evidence="10 11" key="1">
    <citation type="journal article" date="2018" name="Sci. Rep.">
        <title>Comparative analysis of the Pocillopora damicornis genome highlights role of immune system in coral evolution.</title>
        <authorList>
            <person name="Cunning R."/>
            <person name="Bay R.A."/>
            <person name="Gillette P."/>
            <person name="Baker A.C."/>
            <person name="Traylor-Knowles N."/>
        </authorList>
    </citation>
    <scope>NUCLEOTIDE SEQUENCE [LARGE SCALE GENOMIC DNA]</scope>
    <source>
        <strain evidence="10">RSMAS</strain>
        <tissue evidence="10">Whole animal</tissue>
    </source>
</reference>
<feature type="compositionally biased region" description="Pro residues" evidence="8">
    <location>
        <begin position="591"/>
        <end position="603"/>
    </location>
</feature>
<feature type="region of interest" description="Disordered" evidence="8">
    <location>
        <begin position="83"/>
        <end position="103"/>
    </location>
</feature>
<evidence type="ECO:0000259" key="9">
    <source>
        <dbReference type="PROSITE" id="PS50157"/>
    </source>
</evidence>
<dbReference type="FunFam" id="3.30.160.60:FF:000534">
    <property type="entry name" value="zinc finger protein 674"/>
    <property type="match status" value="1"/>
</dbReference>
<feature type="region of interest" description="Disordered" evidence="8">
    <location>
        <begin position="500"/>
        <end position="634"/>
    </location>
</feature>
<protein>
    <recommendedName>
        <fullName evidence="9">C2H2-type domain-containing protein</fullName>
    </recommendedName>
</protein>
<dbReference type="SMART" id="SM00355">
    <property type="entry name" value="ZnF_C2H2"/>
    <property type="match status" value="9"/>
</dbReference>
<dbReference type="FunFam" id="3.30.160.60:FF:000303">
    <property type="entry name" value="Zinc finger protein 41"/>
    <property type="match status" value="1"/>
</dbReference>
<evidence type="ECO:0000256" key="4">
    <source>
        <dbReference type="ARBA" id="ARBA00022771"/>
    </source>
</evidence>
<keyword evidence="3" id="KW-0677">Repeat</keyword>
<feature type="compositionally biased region" description="Basic and acidic residues" evidence="8">
    <location>
        <begin position="145"/>
        <end position="161"/>
    </location>
</feature>
<accession>A0A3M6UN70</accession>
<proteinExistence type="predicted"/>
<feature type="domain" description="C2H2-type" evidence="9">
    <location>
        <begin position="367"/>
        <end position="394"/>
    </location>
</feature>
<dbReference type="PANTHER" id="PTHR24376:SF216">
    <property type="entry name" value="ZINC FINGER PROTEIN 420-LIKE"/>
    <property type="match status" value="1"/>
</dbReference>
<keyword evidence="11" id="KW-1185">Reference proteome</keyword>
<evidence type="ECO:0000256" key="6">
    <source>
        <dbReference type="ARBA" id="ARBA00023242"/>
    </source>
</evidence>
<evidence type="ECO:0000256" key="8">
    <source>
        <dbReference type="SAM" id="MobiDB-lite"/>
    </source>
</evidence>
<keyword evidence="5" id="KW-0862">Zinc</keyword>
<feature type="compositionally biased region" description="Basic and acidic residues" evidence="8">
    <location>
        <begin position="566"/>
        <end position="577"/>
    </location>
</feature>